<protein>
    <recommendedName>
        <fullName evidence="6">Arp2/3 complex 34 kDa subunit</fullName>
    </recommendedName>
</protein>
<evidence type="ECO:0000313" key="8">
    <source>
        <dbReference type="Proteomes" id="UP001388673"/>
    </source>
</evidence>
<dbReference type="GO" id="GO:0030041">
    <property type="term" value="P:actin filament polymerization"/>
    <property type="evidence" value="ECO:0007669"/>
    <property type="project" value="InterPro"/>
</dbReference>
<dbReference type="AlphaFoldDB" id="A0AAW0YZE8"/>
<dbReference type="KEGG" id="kne:92180878"/>
<comment type="similarity">
    <text evidence="2 6">Belongs to the ARPC2 family.</text>
</comment>
<dbReference type="GO" id="GO:0034314">
    <property type="term" value="P:Arp2/3 complex-mediated actin nucleation"/>
    <property type="evidence" value="ECO:0007669"/>
    <property type="project" value="InterPro"/>
</dbReference>
<proteinExistence type="inferred from homology"/>
<dbReference type="Proteomes" id="UP001388673">
    <property type="component" value="Unassembled WGS sequence"/>
</dbReference>
<evidence type="ECO:0000256" key="3">
    <source>
        <dbReference type="ARBA" id="ARBA00022490"/>
    </source>
</evidence>
<dbReference type="InterPro" id="IPR007188">
    <property type="entry name" value="ARPC2"/>
</dbReference>
<dbReference type="PANTHER" id="PTHR12058:SF0">
    <property type="entry name" value="ACTIN-RELATED PROTEIN 2_3 COMPLEX SUBUNIT 2"/>
    <property type="match status" value="1"/>
</dbReference>
<reference evidence="7 8" key="1">
    <citation type="journal article" date="2024" name="bioRxiv">
        <title>Comparative genomics of Cryptococcus and Kwoniella reveals pathogenesis evolution and contrasting karyotype dynamics via intercentromeric recombination or chromosome fusion.</title>
        <authorList>
            <person name="Coelho M.A."/>
            <person name="David-Palma M."/>
            <person name="Shea T."/>
            <person name="Bowers K."/>
            <person name="McGinley-Smith S."/>
            <person name="Mohammad A.W."/>
            <person name="Gnirke A."/>
            <person name="Yurkov A.M."/>
            <person name="Nowrousian M."/>
            <person name="Sun S."/>
            <person name="Cuomo C.A."/>
            <person name="Heitman J."/>
        </authorList>
    </citation>
    <scope>NUCLEOTIDE SEQUENCE [LARGE SCALE GENOMIC DNA]</scope>
    <source>
        <strain evidence="7 8">CBS 13917</strain>
    </source>
</reference>
<keyword evidence="4 6" id="KW-0009">Actin-binding</keyword>
<evidence type="ECO:0000256" key="1">
    <source>
        <dbReference type="ARBA" id="ARBA00004245"/>
    </source>
</evidence>
<comment type="function">
    <text evidence="6">Functions as actin-binding component of the Arp2/3 complex which is involved in regulation of actin polymerization and together with an activating nucleation-promoting factor (NPF) mediates the formation of branched actin networks.</text>
</comment>
<keyword evidence="8" id="KW-1185">Reference proteome</keyword>
<comment type="subunit">
    <text evidence="6">Component of the Arp2/3 complex.</text>
</comment>
<evidence type="ECO:0000256" key="5">
    <source>
        <dbReference type="ARBA" id="ARBA00023212"/>
    </source>
</evidence>
<organism evidence="7 8">
    <name type="scientific">Kwoniella newhampshirensis</name>
    <dbReference type="NCBI Taxonomy" id="1651941"/>
    <lineage>
        <taxon>Eukaryota</taxon>
        <taxon>Fungi</taxon>
        <taxon>Dikarya</taxon>
        <taxon>Basidiomycota</taxon>
        <taxon>Agaricomycotina</taxon>
        <taxon>Tremellomycetes</taxon>
        <taxon>Tremellales</taxon>
        <taxon>Cryptococcaceae</taxon>
        <taxon>Kwoniella</taxon>
    </lineage>
</organism>
<dbReference type="Pfam" id="PF04045">
    <property type="entry name" value="P34-Arc"/>
    <property type="match status" value="1"/>
</dbReference>
<dbReference type="PANTHER" id="PTHR12058">
    <property type="entry name" value="ARP2/3 COMPLEX 34 KDA SUBUNIT"/>
    <property type="match status" value="1"/>
</dbReference>
<dbReference type="SUPFAM" id="SSF69645">
    <property type="entry name" value="Arp2/3 complex subunits"/>
    <property type="match status" value="2"/>
</dbReference>
<keyword evidence="3 6" id="KW-0963">Cytoplasm</keyword>
<dbReference type="FunFam" id="3.30.1460.20:FF:000003">
    <property type="entry name" value="Arp2/3 complex 34 kDa subunit"/>
    <property type="match status" value="1"/>
</dbReference>
<dbReference type="InterPro" id="IPR034666">
    <property type="entry name" value="ARPC2/4"/>
</dbReference>
<gene>
    <name evidence="7" type="ORF">IAR55_003620</name>
</gene>
<evidence type="ECO:0000256" key="4">
    <source>
        <dbReference type="ARBA" id="ARBA00023203"/>
    </source>
</evidence>
<evidence type="ECO:0000313" key="7">
    <source>
        <dbReference type="EMBL" id="KAK8854881.1"/>
    </source>
</evidence>
<comment type="caution">
    <text evidence="7">The sequence shown here is derived from an EMBL/GenBank/DDBJ whole genome shotgun (WGS) entry which is preliminary data.</text>
</comment>
<name>A0AAW0YZE8_9TREE</name>
<dbReference type="RefSeq" id="XP_066803119.1">
    <property type="nucleotide sequence ID" value="XM_066946727.1"/>
</dbReference>
<dbReference type="GO" id="GO:0005885">
    <property type="term" value="C:Arp2/3 protein complex"/>
    <property type="evidence" value="ECO:0007669"/>
    <property type="project" value="InterPro"/>
</dbReference>
<comment type="subcellular location">
    <subcellularLocation>
        <location evidence="1 6">Cytoplasm</location>
        <location evidence="1 6">Cytoskeleton</location>
    </subcellularLocation>
</comment>
<evidence type="ECO:0000256" key="6">
    <source>
        <dbReference type="RuleBase" id="RU364015"/>
    </source>
</evidence>
<keyword evidence="5 6" id="KW-0206">Cytoskeleton</keyword>
<dbReference type="GO" id="GO:0051015">
    <property type="term" value="F:actin filament binding"/>
    <property type="evidence" value="ECO:0007669"/>
    <property type="project" value="TreeGrafter"/>
</dbReference>
<sequence length="373" mass="42746">MRLFGQRFRRELAIFGMSLIRSFALIQPSGRAAKSPSTRLIQASDKREEKGSKMILLESHSVIINDVLTDRFEKPSRADIQFVDYDNVRFHLSTPSSKTQLLLSMSIQCWPDLVKYGARDHLQHEYAGYLLDEANTEPEYNVSLLIDLDKLPESPEAKLDLISSLAHLKSTAMSSPFISAFNEQSSLQASYKEPAGAQLADQAPAEAKGDLKIVKYREEEAIYIQASHDRVTVIFSTVFKEETDRVYGRVFLQEFVDARRLQSLQNAPQVRYSNREPPLEIRHLPGLKNGEDWGYVTFVLSPRHFANPAQALATINRIQLFRDYLHYHIKCSKAYMHSRMRYRVAEFLKVLNRAKPEVASEKKTASGRTFRTR</sequence>
<dbReference type="GO" id="GO:0005200">
    <property type="term" value="F:structural constituent of cytoskeleton"/>
    <property type="evidence" value="ECO:0007669"/>
    <property type="project" value="TreeGrafter"/>
</dbReference>
<dbReference type="Gene3D" id="3.30.1460.20">
    <property type="match status" value="2"/>
</dbReference>
<dbReference type="EMBL" id="JBCAWK010000006">
    <property type="protein sequence ID" value="KAK8854881.1"/>
    <property type="molecule type" value="Genomic_DNA"/>
</dbReference>
<dbReference type="GeneID" id="92180878"/>
<accession>A0AAW0YZE8</accession>
<evidence type="ECO:0000256" key="2">
    <source>
        <dbReference type="ARBA" id="ARBA00007192"/>
    </source>
</evidence>